<dbReference type="GeneID" id="5411316"/>
<dbReference type="STRING" id="456442.Mboo_0664"/>
<dbReference type="AlphaFoldDB" id="A7I621"/>
<accession>A7I621</accession>
<dbReference type="Proteomes" id="UP000002408">
    <property type="component" value="Chromosome"/>
</dbReference>
<name>A7I621_METB6</name>
<gene>
    <name evidence="1" type="ordered locus">Mboo_0664</name>
</gene>
<reference evidence="2" key="1">
    <citation type="journal article" date="2015" name="Microbiology">
        <title>Genome of Methanoregula boonei 6A8 reveals adaptations to oligotrophic peatland environments.</title>
        <authorList>
            <person name="Braeuer S."/>
            <person name="Cadillo-Quiroz H."/>
            <person name="Kyrpides N."/>
            <person name="Woyke T."/>
            <person name="Goodwin L."/>
            <person name="Detter C."/>
            <person name="Podell S."/>
            <person name="Yavitt J.B."/>
            <person name="Zinder S.H."/>
        </authorList>
    </citation>
    <scope>NUCLEOTIDE SEQUENCE [LARGE SCALE GENOMIC DNA]</scope>
    <source>
        <strain evidence="2">DSM 21154 / JCM 14090 / 6A8</strain>
    </source>
</reference>
<protein>
    <submittedName>
        <fullName evidence="1">Uncharacterized protein</fullName>
    </submittedName>
</protein>
<dbReference type="OrthoDB" id="135955at2157"/>
<proteinExistence type="predicted"/>
<dbReference type="HOGENOM" id="CLU_1607140_0_0_2"/>
<dbReference type="RefSeq" id="WP_012106204.1">
    <property type="nucleotide sequence ID" value="NC_009712.1"/>
</dbReference>
<evidence type="ECO:0000313" key="2">
    <source>
        <dbReference type="Proteomes" id="UP000002408"/>
    </source>
</evidence>
<dbReference type="eggNOG" id="arCOG09427">
    <property type="taxonomic scope" value="Archaea"/>
</dbReference>
<dbReference type="EMBL" id="CP000780">
    <property type="protein sequence ID" value="ABS55182.1"/>
    <property type="molecule type" value="Genomic_DNA"/>
</dbReference>
<sequence>MVGVMCINVRFIVPLFLIALVLAGAGCLGTKTIPVNQTAPPAILIDYHRSGGINGANDRLVIFTNGVAAVSVGSSNTELRLNDSALALLSVLFNESDFSQLQANYPAPYQSPGLMTYTISYGGKTVTAQDTDIPPSLETLIDKLNTLLAGASPQKSSYPTFSLTS</sequence>
<organism evidence="1 2">
    <name type="scientific">Methanoregula boonei (strain DSM 21154 / JCM 14090 / 6A8)</name>
    <dbReference type="NCBI Taxonomy" id="456442"/>
    <lineage>
        <taxon>Archaea</taxon>
        <taxon>Methanobacteriati</taxon>
        <taxon>Methanobacteriota</taxon>
        <taxon>Stenosarchaea group</taxon>
        <taxon>Methanomicrobia</taxon>
        <taxon>Methanomicrobiales</taxon>
        <taxon>Methanoregulaceae</taxon>
        <taxon>Methanoregula</taxon>
    </lineage>
</organism>
<keyword evidence="2" id="KW-1185">Reference proteome</keyword>
<dbReference type="KEGG" id="mbn:Mboo_0664"/>
<evidence type="ECO:0000313" key="1">
    <source>
        <dbReference type="EMBL" id="ABS55182.1"/>
    </source>
</evidence>